<keyword evidence="7 10" id="KW-0520">NAD</keyword>
<evidence type="ECO:0000256" key="2">
    <source>
        <dbReference type="ARBA" id="ARBA00001911"/>
    </source>
</evidence>
<dbReference type="GO" id="GO:0006012">
    <property type="term" value="P:galactose metabolic process"/>
    <property type="evidence" value="ECO:0007669"/>
    <property type="project" value="UniProtKB-UniPathway"/>
</dbReference>
<keyword evidence="9 10" id="KW-0413">Isomerase</keyword>
<dbReference type="NCBIfam" id="NF007956">
    <property type="entry name" value="PRK10675.1"/>
    <property type="match status" value="1"/>
</dbReference>
<feature type="domain" description="NAD-dependent epimerase/dehydratase" evidence="11">
    <location>
        <begin position="3"/>
        <end position="262"/>
    </location>
</feature>
<dbReference type="GO" id="GO:0003978">
    <property type="term" value="F:UDP-glucose 4-epimerase activity"/>
    <property type="evidence" value="ECO:0007669"/>
    <property type="project" value="UniProtKB-UniRule"/>
</dbReference>
<evidence type="ECO:0000256" key="4">
    <source>
        <dbReference type="ARBA" id="ARBA00007637"/>
    </source>
</evidence>
<evidence type="ECO:0000256" key="1">
    <source>
        <dbReference type="ARBA" id="ARBA00000083"/>
    </source>
</evidence>
<accession>A0A1M7HBL4</accession>
<keyword evidence="10" id="KW-0119">Carbohydrate metabolism</keyword>
<sequence>MKILVTGGAGYIGSHAIVALLEAGHEVVVLDNLANGSPEAVTRAAALGGGNVPFIEGDVRDRVLLDELFAEHACDAVMHFAGLKAVGESVEQPLAYFENNVGGTNTLCQAMAAAGVYRLVFSSSATVYGEGHPLPWHEALPTGTPSNPYGRSKLMVEQVLADLATSNPRWHIGVLRYFNPVGAHESGRIGESPLGTPNNLVPYLAQVASGRRESLTVFGNDYPTPDGTGVRDYLHVVDLVGGHLAAMEALKKRAGMNVWNLGTGRGFSVLEMVRAFEQASGRQVPYHFAPRRGGDVARCWADPTKAREELGWQTQRDLDAMMADVWRWQQANPQGYS</sequence>
<evidence type="ECO:0000256" key="3">
    <source>
        <dbReference type="ARBA" id="ARBA00004947"/>
    </source>
</evidence>
<comment type="similarity">
    <text evidence="4 10">Belongs to the NAD(P)-dependent epimerase/dehydratase family.</text>
</comment>
<dbReference type="NCBIfam" id="TIGR01179">
    <property type="entry name" value="galE"/>
    <property type="match status" value="1"/>
</dbReference>
<evidence type="ECO:0000259" key="11">
    <source>
        <dbReference type="Pfam" id="PF01370"/>
    </source>
</evidence>
<dbReference type="PANTHER" id="PTHR43725">
    <property type="entry name" value="UDP-GLUCOSE 4-EPIMERASE"/>
    <property type="match status" value="1"/>
</dbReference>
<keyword evidence="13" id="KW-1185">Reference proteome</keyword>
<dbReference type="FunCoup" id="A0A1M7HBL4">
    <property type="interactions" value="457"/>
</dbReference>
<evidence type="ECO:0000256" key="10">
    <source>
        <dbReference type="RuleBase" id="RU366046"/>
    </source>
</evidence>
<comment type="catalytic activity">
    <reaction evidence="1 10">
        <text>UDP-alpha-D-glucose = UDP-alpha-D-galactose</text>
        <dbReference type="Rhea" id="RHEA:22168"/>
        <dbReference type="ChEBI" id="CHEBI:58885"/>
        <dbReference type="ChEBI" id="CHEBI:66914"/>
        <dbReference type="EC" id="5.1.3.2"/>
    </reaction>
</comment>
<dbReference type="Gene3D" id="3.40.50.720">
    <property type="entry name" value="NAD(P)-binding Rossmann-like Domain"/>
    <property type="match status" value="1"/>
</dbReference>
<keyword evidence="8" id="KW-0299">Galactose metabolism</keyword>
<organism evidence="12 13">
    <name type="scientific">Vreelandella subglaciescola</name>
    <dbReference type="NCBI Taxonomy" id="29571"/>
    <lineage>
        <taxon>Bacteria</taxon>
        <taxon>Pseudomonadati</taxon>
        <taxon>Pseudomonadota</taxon>
        <taxon>Gammaproteobacteria</taxon>
        <taxon>Oceanospirillales</taxon>
        <taxon>Halomonadaceae</taxon>
        <taxon>Vreelandella</taxon>
    </lineage>
</organism>
<evidence type="ECO:0000256" key="8">
    <source>
        <dbReference type="ARBA" id="ARBA00023144"/>
    </source>
</evidence>
<dbReference type="UniPathway" id="UPA00214"/>
<name>A0A1M7HBL4_9GAMM</name>
<evidence type="ECO:0000313" key="12">
    <source>
        <dbReference type="EMBL" id="SHM25723.1"/>
    </source>
</evidence>
<evidence type="ECO:0000256" key="7">
    <source>
        <dbReference type="ARBA" id="ARBA00023027"/>
    </source>
</evidence>
<comment type="pathway">
    <text evidence="3 10">Carbohydrate metabolism; galactose metabolism.</text>
</comment>
<protein>
    <recommendedName>
        <fullName evidence="6 10">UDP-glucose 4-epimerase</fullName>
        <ecNumber evidence="5 10">5.1.3.2</ecNumber>
    </recommendedName>
</protein>
<evidence type="ECO:0000313" key="13">
    <source>
        <dbReference type="Proteomes" id="UP000190911"/>
    </source>
</evidence>
<comment type="subunit">
    <text evidence="10">Homodimer.</text>
</comment>
<dbReference type="Gene3D" id="3.90.25.10">
    <property type="entry name" value="UDP-galactose 4-epimerase, domain 1"/>
    <property type="match status" value="1"/>
</dbReference>
<dbReference type="AlphaFoldDB" id="A0A1M7HBL4"/>
<proteinExistence type="inferred from homology"/>
<evidence type="ECO:0000256" key="5">
    <source>
        <dbReference type="ARBA" id="ARBA00013189"/>
    </source>
</evidence>
<dbReference type="EC" id="5.1.3.2" evidence="5 10"/>
<dbReference type="InterPro" id="IPR036291">
    <property type="entry name" value="NAD(P)-bd_dom_sf"/>
</dbReference>
<dbReference type="RefSeq" id="WP_172824552.1">
    <property type="nucleotide sequence ID" value="NZ_LT670847.1"/>
</dbReference>
<dbReference type="EMBL" id="LT670847">
    <property type="protein sequence ID" value="SHM25723.1"/>
    <property type="molecule type" value="Genomic_DNA"/>
</dbReference>
<dbReference type="GO" id="GO:0005829">
    <property type="term" value="C:cytosol"/>
    <property type="evidence" value="ECO:0007669"/>
    <property type="project" value="TreeGrafter"/>
</dbReference>
<dbReference type="PANTHER" id="PTHR43725:SF47">
    <property type="entry name" value="UDP-GLUCOSE 4-EPIMERASE"/>
    <property type="match status" value="1"/>
</dbReference>
<dbReference type="PRINTS" id="PR01713">
    <property type="entry name" value="NUCEPIMERASE"/>
</dbReference>
<dbReference type="Pfam" id="PF01370">
    <property type="entry name" value="Epimerase"/>
    <property type="match status" value="1"/>
</dbReference>
<gene>
    <name evidence="12" type="ORF">SAMN05878437_2018</name>
</gene>
<dbReference type="SUPFAM" id="SSF51735">
    <property type="entry name" value="NAD(P)-binding Rossmann-fold domains"/>
    <property type="match status" value="1"/>
</dbReference>
<dbReference type="STRING" id="29571.SAMN05878437_2018"/>
<evidence type="ECO:0000256" key="6">
    <source>
        <dbReference type="ARBA" id="ARBA00018569"/>
    </source>
</evidence>
<comment type="cofactor">
    <cofactor evidence="2 10">
        <name>NAD(+)</name>
        <dbReference type="ChEBI" id="CHEBI:57540"/>
    </cofactor>
</comment>
<dbReference type="CDD" id="cd05247">
    <property type="entry name" value="UDP_G4E_1_SDR_e"/>
    <property type="match status" value="1"/>
</dbReference>
<reference evidence="12 13" key="1">
    <citation type="submission" date="2016-11" db="EMBL/GenBank/DDBJ databases">
        <authorList>
            <person name="Jaros S."/>
            <person name="Januszkiewicz K."/>
            <person name="Wedrychowicz H."/>
        </authorList>
    </citation>
    <scope>NUCLEOTIDE SEQUENCE [LARGE SCALE GENOMIC DNA]</scope>
    <source>
        <strain evidence="12 13">ACAM 12</strain>
    </source>
</reference>
<dbReference type="Proteomes" id="UP000190911">
    <property type="component" value="Chromosome I"/>
</dbReference>
<dbReference type="InParanoid" id="A0A1M7HBL4"/>
<evidence type="ECO:0000256" key="9">
    <source>
        <dbReference type="ARBA" id="ARBA00023235"/>
    </source>
</evidence>
<dbReference type="InterPro" id="IPR005886">
    <property type="entry name" value="UDP_G4E"/>
</dbReference>
<dbReference type="InterPro" id="IPR001509">
    <property type="entry name" value="Epimerase_deHydtase"/>
</dbReference>